<gene>
    <name evidence="1" type="ORF">SDRG_05985</name>
</gene>
<proteinExistence type="predicted"/>
<dbReference type="InParanoid" id="T0QP87"/>
<evidence type="ECO:0000313" key="1">
    <source>
        <dbReference type="EMBL" id="EQC36536.1"/>
    </source>
</evidence>
<dbReference type="eggNOG" id="ENOG502S4AV">
    <property type="taxonomic scope" value="Eukaryota"/>
</dbReference>
<dbReference type="Proteomes" id="UP000030762">
    <property type="component" value="Unassembled WGS sequence"/>
</dbReference>
<organism evidence="1 2">
    <name type="scientific">Saprolegnia diclina (strain VS20)</name>
    <dbReference type="NCBI Taxonomy" id="1156394"/>
    <lineage>
        <taxon>Eukaryota</taxon>
        <taxon>Sar</taxon>
        <taxon>Stramenopiles</taxon>
        <taxon>Oomycota</taxon>
        <taxon>Saprolegniomycetes</taxon>
        <taxon>Saprolegniales</taxon>
        <taxon>Saprolegniaceae</taxon>
        <taxon>Saprolegnia</taxon>
    </lineage>
</organism>
<dbReference type="Gene3D" id="3.30.1520.10">
    <property type="entry name" value="Phox-like domain"/>
    <property type="match status" value="2"/>
</dbReference>
<dbReference type="VEuPathDB" id="FungiDB:SDRG_05985"/>
<evidence type="ECO:0008006" key="3">
    <source>
        <dbReference type="Google" id="ProtNLM"/>
    </source>
</evidence>
<dbReference type="CDD" id="cd06093">
    <property type="entry name" value="PX_domain"/>
    <property type="match status" value="1"/>
</dbReference>
<protein>
    <recommendedName>
        <fullName evidence="3">PX domain-containing protein</fullName>
    </recommendedName>
</protein>
<dbReference type="InterPro" id="IPR036871">
    <property type="entry name" value="PX_dom_sf"/>
</dbReference>
<dbReference type="GeneID" id="19946712"/>
<dbReference type="OrthoDB" id="68117at2759"/>
<name>T0QP87_SAPDV</name>
<sequence>MVMDDIFLGLSAAIVSVTREQDVFAYGVLLENGAARWILHKRFSDFHRFRRVLLMMTRCSDCECRLLHAPLAGLAFPRRSLAFWRKPERVALDRQDRLTHFVSVLLSLLQPSTHAYTCNGTSCPILRLIRKFLEVRGHHHDALLRRLPLSAASRSRKLSEPIYTIREHDEIINSPVHAPLKMPHPGRPPLAGVFATIVSLDSLDTRTLHEDEAYTLTTTQSTTNVISYSILVDTGAERWLVPKRFSEFYAFRQTLLRLCAASICDCHTLHSALAAVLFPRKHERFWCSAQTIAAARKDRLDHFLFVLLSVLQSPHHLTDCELALCPVLTYIKTFLHIDPNSRKELTALPPRRAPSLMMLHRGSSLGLPRRSNVLL</sequence>
<keyword evidence="2" id="KW-1185">Reference proteome</keyword>
<dbReference type="RefSeq" id="XP_008609957.1">
    <property type="nucleotide sequence ID" value="XM_008611735.1"/>
</dbReference>
<evidence type="ECO:0000313" key="2">
    <source>
        <dbReference type="Proteomes" id="UP000030762"/>
    </source>
</evidence>
<dbReference type="AlphaFoldDB" id="T0QP87"/>
<dbReference type="SUPFAM" id="SSF64268">
    <property type="entry name" value="PX domain"/>
    <property type="match status" value="2"/>
</dbReference>
<dbReference type="GO" id="GO:0035091">
    <property type="term" value="F:phosphatidylinositol binding"/>
    <property type="evidence" value="ECO:0007669"/>
    <property type="project" value="InterPro"/>
</dbReference>
<accession>T0QP87</accession>
<dbReference type="EMBL" id="JH767147">
    <property type="protein sequence ID" value="EQC36536.1"/>
    <property type="molecule type" value="Genomic_DNA"/>
</dbReference>
<reference evidence="1 2" key="1">
    <citation type="submission" date="2012-04" db="EMBL/GenBank/DDBJ databases">
        <title>The Genome Sequence of Saprolegnia declina VS20.</title>
        <authorList>
            <consortium name="The Broad Institute Genome Sequencing Platform"/>
            <person name="Russ C."/>
            <person name="Nusbaum C."/>
            <person name="Tyler B."/>
            <person name="van West P."/>
            <person name="Dieguez-Uribeondo J."/>
            <person name="de Bruijn I."/>
            <person name="Tripathy S."/>
            <person name="Jiang R."/>
            <person name="Young S.K."/>
            <person name="Zeng Q."/>
            <person name="Gargeya S."/>
            <person name="Fitzgerald M."/>
            <person name="Haas B."/>
            <person name="Abouelleil A."/>
            <person name="Alvarado L."/>
            <person name="Arachchi H.M."/>
            <person name="Berlin A."/>
            <person name="Chapman S.B."/>
            <person name="Goldberg J."/>
            <person name="Griggs A."/>
            <person name="Gujja S."/>
            <person name="Hansen M."/>
            <person name="Howarth C."/>
            <person name="Imamovic A."/>
            <person name="Larimer J."/>
            <person name="McCowen C."/>
            <person name="Montmayeur A."/>
            <person name="Murphy C."/>
            <person name="Neiman D."/>
            <person name="Pearson M."/>
            <person name="Priest M."/>
            <person name="Roberts A."/>
            <person name="Saif S."/>
            <person name="Shea T."/>
            <person name="Sisk P."/>
            <person name="Sykes S."/>
            <person name="Wortman J."/>
            <person name="Nusbaum C."/>
            <person name="Birren B."/>
        </authorList>
    </citation>
    <scope>NUCLEOTIDE SEQUENCE [LARGE SCALE GENOMIC DNA]</scope>
    <source>
        <strain evidence="1 2">VS20</strain>
    </source>
</reference>